<accession>A0A931FY67</accession>
<keyword evidence="4" id="KW-1185">Reference proteome</keyword>
<dbReference type="InterPro" id="IPR025241">
    <property type="entry name" value="DUF4190"/>
</dbReference>
<dbReference type="RefSeq" id="WP_196415043.1">
    <property type="nucleotide sequence ID" value="NZ_JADQTO010000007.1"/>
</dbReference>
<reference evidence="3" key="1">
    <citation type="submission" date="2020-11" db="EMBL/GenBank/DDBJ databases">
        <title>Isolation and identification of active actinomycetes.</title>
        <authorList>
            <person name="Sun X."/>
        </authorList>
    </citation>
    <scope>NUCLEOTIDE SEQUENCE</scope>
    <source>
        <strain evidence="3">NEAU-A11</strain>
    </source>
</reference>
<keyword evidence="1" id="KW-1133">Transmembrane helix</keyword>
<feature type="transmembrane region" description="Helical" evidence="1">
    <location>
        <begin position="31"/>
        <end position="60"/>
    </location>
</feature>
<evidence type="ECO:0000259" key="2">
    <source>
        <dbReference type="Pfam" id="PF13828"/>
    </source>
</evidence>
<organism evidence="3 4">
    <name type="scientific">Actinoplanes aureus</name>
    <dbReference type="NCBI Taxonomy" id="2792083"/>
    <lineage>
        <taxon>Bacteria</taxon>
        <taxon>Bacillati</taxon>
        <taxon>Actinomycetota</taxon>
        <taxon>Actinomycetes</taxon>
        <taxon>Micromonosporales</taxon>
        <taxon>Micromonosporaceae</taxon>
        <taxon>Actinoplanes</taxon>
    </lineage>
</organism>
<keyword evidence="1" id="KW-0472">Membrane</keyword>
<dbReference type="Pfam" id="PF13828">
    <property type="entry name" value="DUF4190"/>
    <property type="match status" value="1"/>
</dbReference>
<feature type="transmembrane region" description="Helical" evidence="1">
    <location>
        <begin position="72"/>
        <end position="99"/>
    </location>
</feature>
<dbReference type="AlphaFoldDB" id="A0A931FY67"/>
<evidence type="ECO:0000313" key="4">
    <source>
        <dbReference type="Proteomes" id="UP000598146"/>
    </source>
</evidence>
<sequence length="114" mass="11697">MSYPPPAYGPPPGQQPYGAAPQNGLGLTSMILGIVSIPTACCPYIGGVLGIIGLVFGFLGKKKVDSGLANNRGIAIAGIVTSAVGIAIAILFIILSVALQDFDVQKWVEDQQNA</sequence>
<feature type="domain" description="DUF4190" evidence="2">
    <location>
        <begin position="26"/>
        <end position="92"/>
    </location>
</feature>
<comment type="caution">
    <text evidence="3">The sequence shown here is derived from an EMBL/GenBank/DDBJ whole genome shotgun (WGS) entry which is preliminary data.</text>
</comment>
<dbReference type="Proteomes" id="UP000598146">
    <property type="component" value="Unassembled WGS sequence"/>
</dbReference>
<evidence type="ECO:0000256" key="1">
    <source>
        <dbReference type="SAM" id="Phobius"/>
    </source>
</evidence>
<proteinExistence type="predicted"/>
<name>A0A931FY67_9ACTN</name>
<protein>
    <submittedName>
        <fullName evidence="3">DUF4190 domain-containing protein</fullName>
    </submittedName>
</protein>
<gene>
    <name evidence="3" type="ORF">I4J89_17520</name>
</gene>
<evidence type="ECO:0000313" key="3">
    <source>
        <dbReference type="EMBL" id="MBG0563250.1"/>
    </source>
</evidence>
<keyword evidence="1" id="KW-0812">Transmembrane</keyword>
<dbReference type="EMBL" id="JADQTO010000007">
    <property type="protein sequence ID" value="MBG0563250.1"/>
    <property type="molecule type" value="Genomic_DNA"/>
</dbReference>